<evidence type="ECO:0000256" key="3">
    <source>
        <dbReference type="ARBA" id="ARBA00022946"/>
    </source>
</evidence>
<gene>
    <name evidence="4" type="primary">gb09755</name>
    <name evidence="4" type="ORF">PR202_gb09755</name>
</gene>
<dbReference type="Proteomes" id="UP001054889">
    <property type="component" value="Unassembled WGS sequence"/>
</dbReference>
<dbReference type="GO" id="GO:0003676">
    <property type="term" value="F:nucleic acid binding"/>
    <property type="evidence" value="ECO:0007669"/>
    <property type="project" value="InterPro"/>
</dbReference>
<keyword evidence="2" id="KW-0806">Transcription termination</keyword>
<proteinExistence type="inferred from homology"/>
<dbReference type="PANTHER" id="PTHR13068">
    <property type="entry name" value="CGI-12 PROTEIN-RELATED"/>
    <property type="match status" value="1"/>
</dbReference>
<accession>A0AAV5EIM6</accession>
<dbReference type="InterPro" id="IPR038538">
    <property type="entry name" value="MTERF_sf"/>
</dbReference>
<dbReference type="PANTHER" id="PTHR13068:SF39">
    <property type="entry name" value="OS02G0749900 PROTEIN"/>
    <property type="match status" value="1"/>
</dbReference>
<dbReference type="InterPro" id="IPR003690">
    <property type="entry name" value="MTERF"/>
</dbReference>
<evidence type="ECO:0000256" key="2">
    <source>
        <dbReference type="ARBA" id="ARBA00022472"/>
    </source>
</evidence>
<organism evidence="4 5">
    <name type="scientific">Eleusine coracana subsp. coracana</name>
    <dbReference type="NCBI Taxonomy" id="191504"/>
    <lineage>
        <taxon>Eukaryota</taxon>
        <taxon>Viridiplantae</taxon>
        <taxon>Streptophyta</taxon>
        <taxon>Embryophyta</taxon>
        <taxon>Tracheophyta</taxon>
        <taxon>Spermatophyta</taxon>
        <taxon>Magnoliopsida</taxon>
        <taxon>Liliopsida</taxon>
        <taxon>Poales</taxon>
        <taxon>Poaceae</taxon>
        <taxon>PACMAD clade</taxon>
        <taxon>Chloridoideae</taxon>
        <taxon>Cynodonteae</taxon>
        <taxon>Eleusininae</taxon>
        <taxon>Eleusine</taxon>
    </lineage>
</organism>
<sequence>MLCLRRYLLSTVRVASPLAGLHHQLLYSTTTTSPVRFAVEEFLVATCGLTPAQALKSSKRLAHLKSPSKPEAVLAFLNDFGMAKADVAAAIASDHRIFCCRVDTLRRGVATFREIGLSPPQICSLISLVPRIVCRPAQIRRIEFYLSFMGSFDKAHHHQEERLHSRQRP</sequence>
<reference evidence="4" key="1">
    <citation type="journal article" date="2018" name="DNA Res.">
        <title>Multiple hybrid de novo genome assembly of finger millet, an orphan allotetraploid crop.</title>
        <authorList>
            <person name="Hatakeyama M."/>
            <person name="Aluri S."/>
            <person name="Balachadran M.T."/>
            <person name="Sivarajan S.R."/>
            <person name="Patrignani A."/>
            <person name="Gruter S."/>
            <person name="Poveda L."/>
            <person name="Shimizu-Inatsugi R."/>
            <person name="Baeten J."/>
            <person name="Francoijs K.J."/>
            <person name="Nataraja K.N."/>
            <person name="Reddy Y.A.N."/>
            <person name="Phadnis S."/>
            <person name="Ravikumar R.L."/>
            <person name="Schlapbach R."/>
            <person name="Sreeman S.M."/>
            <person name="Shimizu K.K."/>
        </authorList>
    </citation>
    <scope>NUCLEOTIDE SEQUENCE</scope>
</reference>
<keyword evidence="2" id="KW-0805">Transcription regulation</keyword>
<keyword evidence="3" id="KW-0809">Transit peptide</keyword>
<comment type="similarity">
    <text evidence="1">Belongs to the mTERF family.</text>
</comment>
<keyword evidence="5" id="KW-1185">Reference proteome</keyword>
<dbReference type="EMBL" id="BQKI01000075">
    <property type="protein sequence ID" value="GJN22207.1"/>
    <property type="molecule type" value="Genomic_DNA"/>
</dbReference>
<keyword evidence="2" id="KW-0804">Transcription</keyword>
<evidence type="ECO:0000313" key="4">
    <source>
        <dbReference type="EMBL" id="GJN22207.1"/>
    </source>
</evidence>
<name>A0AAV5EIM6_ELECO</name>
<comment type="caution">
    <text evidence="4">The sequence shown here is derived from an EMBL/GenBank/DDBJ whole genome shotgun (WGS) entry which is preliminary data.</text>
</comment>
<evidence type="ECO:0000313" key="5">
    <source>
        <dbReference type="Proteomes" id="UP001054889"/>
    </source>
</evidence>
<reference evidence="4" key="2">
    <citation type="submission" date="2021-12" db="EMBL/GenBank/DDBJ databases">
        <title>Resequencing data analysis of finger millet.</title>
        <authorList>
            <person name="Hatakeyama M."/>
            <person name="Aluri S."/>
            <person name="Balachadran M.T."/>
            <person name="Sivarajan S.R."/>
            <person name="Poveda L."/>
            <person name="Shimizu-Inatsugi R."/>
            <person name="Schlapbach R."/>
            <person name="Sreeman S.M."/>
            <person name="Shimizu K.K."/>
        </authorList>
    </citation>
    <scope>NUCLEOTIDE SEQUENCE</scope>
</reference>
<dbReference type="Gene3D" id="1.25.70.10">
    <property type="entry name" value="Transcription termination factor 3, mitochondrial"/>
    <property type="match status" value="1"/>
</dbReference>
<protein>
    <submittedName>
        <fullName evidence="4">Uncharacterized protein</fullName>
    </submittedName>
</protein>
<evidence type="ECO:0000256" key="1">
    <source>
        <dbReference type="ARBA" id="ARBA00007692"/>
    </source>
</evidence>
<dbReference type="GO" id="GO:0006353">
    <property type="term" value="P:DNA-templated transcription termination"/>
    <property type="evidence" value="ECO:0007669"/>
    <property type="project" value="UniProtKB-KW"/>
</dbReference>
<dbReference type="AlphaFoldDB" id="A0AAV5EIM6"/>